<organism evidence="1 2">
    <name type="scientific">Heterorhabditis bacteriophora</name>
    <name type="common">Entomopathogenic nematode worm</name>
    <dbReference type="NCBI Taxonomy" id="37862"/>
    <lineage>
        <taxon>Eukaryota</taxon>
        <taxon>Metazoa</taxon>
        <taxon>Ecdysozoa</taxon>
        <taxon>Nematoda</taxon>
        <taxon>Chromadorea</taxon>
        <taxon>Rhabditida</taxon>
        <taxon>Rhabditina</taxon>
        <taxon>Rhabditomorpha</taxon>
        <taxon>Strongyloidea</taxon>
        <taxon>Heterorhabditidae</taxon>
        <taxon>Heterorhabditis</taxon>
    </lineage>
</organism>
<evidence type="ECO:0000313" key="2">
    <source>
        <dbReference type="WBParaSite" id="Hba_15153"/>
    </source>
</evidence>
<proteinExistence type="predicted"/>
<dbReference type="WBParaSite" id="Hba_15153">
    <property type="protein sequence ID" value="Hba_15153"/>
    <property type="gene ID" value="Hba_15153"/>
</dbReference>
<evidence type="ECO:0000313" key="1">
    <source>
        <dbReference type="Proteomes" id="UP000095283"/>
    </source>
</evidence>
<dbReference type="Proteomes" id="UP000095283">
    <property type="component" value="Unplaced"/>
</dbReference>
<keyword evidence="1" id="KW-1185">Reference proteome</keyword>
<reference evidence="2" key="1">
    <citation type="submission" date="2016-11" db="UniProtKB">
        <authorList>
            <consortium name="WormBaseParasite"/>
        </authorList>
    </citation>
    <scope>IDENTIFICATION</scope>
</reference>
<dbReference type="AlphaFoldDB" id="A0A1I7XBU3"/>
<protein>
    <submittedName>
        <fullName evidence="2">Acyl dehydratase</fullName>
    </submittedName>
</protein>
<accession>A0A1I7XBU3</accession>
<name>A0A1I7XBU3_HETBA</name>
<sequence length="28" mass="3120">MDAQFMKVRSQRGSEVVTSGKVTMKCTN</sequence>